<dbReference type="Gene3D" id="3.40.50.300">
    <property type="entry name" value="P-loop containing nucleotide triphosphate hydrolases"/>
    <property type="match status" value="1"/>
</dbReference>
<dbReference type="PATRIC" id="fig|616990.3.peg.1542"/>
<dbReference type="Pfam" id="PF01695">
    <property type="entry name" value="IstB_IS21"/>
    <property type="match status" value="1"/>
</dbReference>
<evidence type="ECO:0000313" key="4">
    <source>
        <dbReference type="Proteomes" id="UP000051906"/>
    </source>
</evidence>
<evidence type="ECO:0000259" key="1">
    <source>
        <dbReference type="Pfam" id="PF01695"/>
    </source>
</evidence>
<dbReference type="AlphaFoldDB" id="A0A0R2LRJ9"/>
<dbReference type="RefSeq" id="WP_057877980.1">
    <property type="nucleotide sequence ID" value="NZ_JQCA01000037.1"/>
</dbReference>
<dbReference type="InterPro" id="IPR009928">
    <property type="entry name" value="DnaI_N"/>
</dbReference>
<name>A0A0R2LRJ9_9LACO</name>
<dbReference type="OrthoDB" id="61127at2"/>
<dbReference type="GO" id="GO:0006260">
    <property type="term" value="P:DNA replication"/>
    <property type="evidence" value="ECO:0007669"/>
    <property type="project" value="TreeGrafter"/>
</dbReference>
<feature type="domain" description="Primosomal DnaI N-terminal" evidence="2">
    <location>
        <begin position="1"/>
        <end position="93"/>
    </location>
</feature>
<dbReference type="Pfam" id="PF07319">
    <property type="entry name" value="DnaI_N"/>
    <property type="match status" value="1"/>
</dbReference>
<dbReference type="EMBL" id="JQCA01000037">
    <property type="protein sequence ID" value="KRO04389.1"/>
    <property type="molecule type" value="Genomic_DNA"/>
</dbReference>
<dbReference type="PANTHER" id="PTHR30050:SF8">
    <property type="entry name" value="PRIMOSOMAL PROTEIN DNAI"/>
    <property type="match status" value="1"/>
</dbReference>
<evidence type="ECO:0000259" key="2">
    <source>
        <dbReference type="Pfam" id="PF07319"/>
    </source>
</evidence>
<evidence type="ECO:0000313" key="3">
    <source>
        <dbReference type="EMBL" id="KRO04389.1"/>
    </source>
</evidence>
<reference evidence="3 4" key="1">
    <citation type="journal article" date="2015" name="Genome Announc.">
        <title>Expanding the biotechnology potential of lactobacilli through comparative genomics of 213 strains and associated genera.</title>
        <authorList>
            <person name="Sun Z."/>
            <person name="Harris H.M."/>
            <person name="McCann A."/>
            <person name="Guo C."/>
            <person name="Argimon S."/>
            <person name="Zhang W."/>
            <person name="Yang X."/>
            <person name="Jeffery I.B."/>
            <person name="Cooney J.C."/>
            <person name="Kagawa T.F."/>
            <person name="Liu W."/>
            <person name="Song Y."/>
            <person name="Salvetti E."/>
            <person name="Wrobel A."/>
            <person name="Rasinkangas P."/>
            <person name="Parkhill J."/>
            <person name="Rea M.C."/>
            <person name="O'Sullivan O."/>
            <person name="Ritari J."/>
            <person name="Douillard F.P."/>
            <person name="Paul Ross R."/>
            <person name="Yang R."/>
            <person name="Briner A.E."/>
            <person name="Felis G.E."/>
            <person name="de Vos W.M."/>
            <person name="Barrangou R."/>
            <person name="Klaenhammer T.R."/>
            <person name="Caufield P.W."/>
            <person name="Cui Y."/>
            <person name="Zhang H."/>
            <person name="O'Toole P.W."/>
        </authorList>
    </citation>
    <scope>NUCLEOTIDE SEQUENCE [LARGE SCALE GENOMIC DNA]</scope>
    <source>
        <strain evidence="3 4">DSM 22467</strain>
    </source>
</reference>
<organism evidence="3 4">
    <name type="scientific">Levilactobacillus paucivorans</name>
    <dbReference type="NCBI Taxonomy" id="616990"/>
    <lineage>
        <taxon>Bacteria</taxon>
        <taxon>Bacillati</taxon>
        <taxon>Bacillota</taxon>
        <taxon>Bacilli</taxon>
        <taxon>Lactobacillales</taxon>
        <taxon>Lactobacillaceae</taxon>
        <taxon>Levilactobacillus</taxon>
    </lineage>
</organism>
<gene>
    <name evidence="3" type="ORF">IV54_GL001451</name>
</gene>
<sequence length="308" mass="34718">MEDLSKTMQKLMNQRHLNDNYRQLMAKATNDPEVKKFLQGHEGELAEDVLTRSAAKLYEFVTERAKVAKGGETFAAGYEPQLIVSNHLIDVAYVPTAQTQERQAQQQLRQRVKSIAMPKSIREATLANFDQDDDRAEALMAALDFIDAYEANPKRRHQALYLAGSFGVGKTYLLAAVAHQLATDGFATTLVHFPSFAVEMKNAIAQNGVADKLESLKKAPVLMIDDIGADAMSAWVRDDILGVILEYRMQEELPTFFSSNFSMAQLEKEHLRISTRGDDEPLKAQRLMQRIRFLAREITMVGVNRRPQ</sequence>
<dbReference type="Proteomes" id="UP000051906">
    <property type="component" value="Unassembled WGS sequence"/>
</dbReference>
<proteinExistence type="predicted"/>
<dbReference type="SUPFAM" id="SSF52540">
    <property type="entry name" value="P-loop containing nucleoside triphosphate hydrolases"/>
    <property type="match status" value="1"/>
</dbReference>
<accession>A0A0R2LRJ9</accession>
<keyword evidence="4" id="KW-1185">Reference proteome</keyword>
<dbReference type="GO" id="GO:0005524">
    <property type="term" value="F:ATP binding"/>
    <property type="evidence" value="ECO:0007669"/>
    <property type="project" value="InterPro"/>
</dbReference>
<dbReference type="CDD" id="cd00009">
    <property type="entry name" value="AAA"/>
    <property type="match status" value="1"/>
</dbReference>
<dbReference type="InterPro" id="IPR002611">
    <property type="entry name" value="IstB_ATP-bd"/>
</dbReference>
<comment type="caution">
    <text evidence="3">The sequence shown here is derived from an EMBL/GenBank/DDBJ whole genome shotgun (WGS) entry which is preliminary data.</text>
</comment>
<protein>
    <submittedName>
        <fullName evidence="3">Primosomal protein DnaI</fullName>
    </submittedName>
</protein>
<dbReference type="PANTHER" id="PTHR30050">
    <property type="entry name" value="CHROMOSOMAL REPLICATION INITIATOR PROTEIN DNAA"/>
    <property type="match status" value="1"/>
</dbReference>
<feature type="domain" description="IstB-like ATP-binding" evidence="1">
    <location>
        <begin position="103"/>
        <end position="265"/>
    </location>
</feature>
<dbReference type="NCBIfam" id="NF006505">
    <property type="entry name" value="PRK08939.1"/>
    <property type="match status" value="1"/>
</dbReference>
<dbReference type="InterPro" id="IPR027417">
    <property type="entry name" value="P-loop_NTPase"/>
</dbReference>
<dbReference type="STRING" id="616990.IV54_GL001451"/>